<accession>A0ABN9QH21</accession>
<dbReference type="InterPro" id="IPR001252">
    <property type="entry name" value="Malate_DH_AS"/>
</dbReference>
<evidence type="ECO:0000256" key="1">
    <source>
        <dbReference type="ARBA" id="ARBA00008386"/>
    </source>
</evidence>
<evidence type="ECO:0000259" key="13">
    <source>
        <dbReference type="Pfam" id="PF02866"/>
    </source>
</evidence>
<feature type="region of interest" description="Disordered" evidence="10">
    <location>
        <begin position="314"/>
        <end position="344"/>
    </location>
</feature>
<comment type="subunit">
    <text evidence="3">Homodimer.</text>
</comment>
<feature type="domain" description="Lactate/malate dehydrogenase N-terminal" evidence="12">
    <location>
        <begin position="373"/>
        <end position="524"/>
    </location>
</feature>
<dbReference type="Gene3D" id="3.90.110.10">
    <property type="entry name" value="Lactate dehydrogenase/glycoside hydrolase, family 4, C-terminal"/>
    <property type="match status" value="1"/>
</dbReference>
<dbReference type="SUPFAM" id="SSF56327">
    <property type="entry name" value="LDH C-terminal domain-like"/>
    <property type="match status" value="1"/>
</dbReference>
<dbReference type="PROSITE" id="PS00068">
    <property type="entry name" value="MDH"/>
    <property type="match status" value="1"/>
</dbReference>
<dbReference type="Proteomes" id="UP001189429">
    <property type="component" value="Unassembled WGS sequence"/>
</dbReference>
<gene>
    <name evidence="14" type="ORF">PCOR1329_LOCUS11048</name>
</gene>
<evidence type="ECO:0000256" key="5">
    <source>
        <dbReference type="ARBA" id="ARBA00022532"/>
    </source>
</evidence>
<keyword evidence="6 9" id="KW-0603">Photosystem I</keyword>
<evidence type="ECO:0000256" key="8">
    <source>
        <dbReference type="ARBA" id="ARBA00023027"/>
    </source>
</evidence>
<keyword evidence="15" id="KW-1185">Reference proteome</keyword>
<evidence type="ECO:0000256" key="6">
    <source>
        <dbReference type="ARBA" id="ARBA00022836"/>
    </source>
</evidence>
<comment type="similarity">
    <text evidence="2">Belongs to the LDH/MDH superfamily. MDH type 1 family.</text>
</comment>
<evidence type="ECO:0000256" key="2">
    <source>
        <dbReference type="ARBA" id="ARBA00008824"/>
    </source>
</evidence>
<feature type="signal peptide" evidence="11">
    <location>
        <begin position="1"/>
        <end position="19"/>
    </location>
</feature>
<dbReference type="Gene3D" id="3.40.50.720">
    <property type="entry name" value="NAD(P)-binding Rossmann-like Domain"/>
    <property type="match status" value="1"/>
</dbReference>
<dbReference type="InterPro" id="IPR003666">
    <property type="entry name" value="PSI_PsaF"/>
</dbReference>
<evidence type="ECO:0000256" key="7">
    <source>
        <dbReference type="ARBA" id="ARBA00023002"/>
    </source>
</evidence>
<dbReference type="NCBIfam" id="TIGR01772">
    <property type="entry name" value="MDH_euk_gproteo"/>
    <property type="match status" value="1"/>
</dbReference>
<dbReference type="SUPFAM" id="SSF81536">
    <property type="entry name" value="Subunit III of photosystem I reaction centre, PsaF"/>
    <property type="match status" value="1"/>
</dbReference>
<evidence type="ECO:0000256" key="3">
    <source>
        <dbReference type="ARBA" id="ARBA00011738"/>
    </source>
</evidence>
<dbReference type="SUPFAM" id="SSF51735">
    <property type="entry name" value="NAD(P)-binding Rossmann-fold domains"/>
    <property type="match status" value="1"/>
</dbReference>
<keyword evidence="8" id="KW-0520">NAD</keyword>
<dbReference type="InterPro" id="IPR015955">
    <property type="entry name" value="Lactate_DH/Glyco_Ohase_4_C"/>
</dbReference>
<dbReference type="PANTHER" id="PTHR11540:SF16">
    <property type="entry name" value="MALATE DEHYDROGENASE, MITOCHONDRIAL"/>
    <property type="match status" value="1"/>
</dbReference>
<dbReference type="InterPro" id="IPR036577">
    <property type="entry name" value="PSI_PsaF_sf"/>
</dbReference>
<dbReference type="InterPro" id="IPR001236">
    <property type="entry name" value="Lactate/malate_DH_N"/>
</dbReference>
<evidence type="ECO:0000256" key="9">
    <source>
        <dbReference type="RuleBase" id="RU368107"/>
    </source>
</evidence>
<proteinExistence type="inferred from homology"/>
<dbReference type="Pfam" id="PF02507">
    <property type="entry name" value="PSI_PsaF"/>
    <property type="match status" value="1"/>
</dbReference>
<dbReference type="Pfam" id="PF02866">
    <property type="entry name" value="Ldh_1_C"/>
    <property type="match status" value="1"/>
</dbReference>
<keyword evidence="11" id="KW-0732">Signal</keyword>
<dbReference type="InterPro" id="IPR036291">
    <property type="entry name" value="NAD(P)-bd_dom_sf"/>
</dbReference>
<evidence type="ECO:0000313" key="15">
    <source>
        <dbReference type="Proteomes" id="UP001189429"/>
    </source>
</evidence>
<dbReference type="Pfam" id="PF00056">
    <property type="entry name" value="Ldh_1_N"/>
    <property type="match status" value="1"/>
</dbReference>
<feature type="domain" description="Lactate/malate dehydrogenase C-terminal" evidence="13">
    <location>
        <begin position="526"/>
        <end position="687"/>
    </location>
</feature>
<organism evidence="14 15">
    <name type="scientific">Prorocentrum cordatum</name>
    <dbReference type="NCBI Taxonomy" id="2364126"/>
    <lineage>
        <taxon>Eukaryota</taxon>
        <taxon>Sar</taxon>
        <taxon>Alveolata</taxon>
        <taxon>Dinophyceae</taxon>
        <taxon>Prorocentrales</taxon>
        <taxon>Prorocentraceae</taxon>
        <taxon>Prorocentrum</taxon>
    </lineage>
</organism>
<evidence type="ECO:0000256" key="4">
    <source>
        <dbReference type="ARBA" id="ARBA00022531"/>
    </source>
</evidence>
<evidence type="ECO:0000256" key="10">
    <source>
        <dbReference type="SAM" id="MobiDB-lite"/>
    </source>
</evidence>
<feature type="chain" id="PRO_5047514442" description="Photosystem I reaction center subunit III" evidence="11">
    <location>
        <begin position="20"/>
        <end position="695"/>
    </location>
</feature>
<evidence type="ECO:0000259" key="12">
    <source>
        <dbReference type="Pfam" id="PF00056"/>
    </source>
</evidence>
<evidence type="ECO:0000256" key="11">
    <source>
        <dbReference type="SAM" id="SignalP"/>
    </source>
</evidence>
<keyword evidence="4 9" id="KW-0602">Photosynthesis</keyword>
<sequence>MAAAAIVAAFAAGAFVALPASGPAARPRQLRSPAAAAAEVAAAPRPASAAPAAAEAEEAASPLRWLSAGLLAGVVLAACSSPAEALDRDSNAVRPTLDKFTIKAAKYLELCKDNKKYAKKWKDKFFKVDSKLKKYPQDTAVYNRLLKKKAGLVRRKEAYGERLCGKKDGVPRTIATGEFVRGGIIPSSLAFIYTTGWIGWAGRSYLRRTLDTKKEIMIDVPLALTCMASGFAWPTYAWQEIVNGEMVAKDEAACVPRSCRPPLAGPLQGHAGDAESWELVAYTWDELSQFYKGKYKKKEIEAYWETCKPAKRAKSKAKSKAEPKAKTKAKAKAKAEAEPKAKAKVKAKAKATTAVKAKAKAKPKETKPAGNFKVVVCGGCGGIGQPMALLMAMDKNVKELCIYDLDISPMPPAGVAQDLIHLERKCSVKGYVGKVNEPPVNFMEEPLTGAHLVLIPAGLPRKPGQTRDDLFKVNADIAKGIVEACAKYCPEAILAMIVNPVNSIVPAMAELYKKKGLDPMKVIGVTTLDVVRANKFVSEETNKNPNYISVPVIGGHAGATILPVFSQDKAGKLLPAEKVPDMDKHVQDAGTDVVNAKNGKGSATLSMAYAGARFGSAILAGLSGKKRTECAYCASTVTDLPYFAQKVVLGSTGIEKVLPLGELNEHETKRLEEVKTQLKGEIDTGLKYAEGNALA</sequence>
<dbReference type="InterPro" id="IPR010097">
    <property type="entry name" value="Malate_DH_type1"/>
</dbReference>
<dbReference type="InterPro" id="IPR022383">
    <property type="entry name" value="Lactate/malate_DH_C"/>
</dbReference>
<comment type="caution">
    <text evidence="14">The sequence shown here is derived from an EMBL/GenBank/DDBJ whole genome shotgun (WGS) entry which is preliminary data.</text>
</comment>
<evidence type="ECO:0000313" key="14">
    <source>
        <dbReference type="EMBL" id="CAK0804142.1"/>
    </source>
</evidence>
<dbReference type="PANTHER" id="PTHR11540">
    <property type="entry name" value="MALATE AND LACTATE DEHYDROGENASE"/>
    <property type="match status" value="1"/>
</dbReference>
<dbReference type="Gene3D" id="1.10.8.110">
    <property type="entry name" value="Photosystem I PsaF, reaction centre subunit III"/>
    <property type="match status" value="1"/>
</dbReference>
<protein>
    <recommendedName>
        <fullName evidence="9">Photosystem I reaction center subunit III</fullName>
    </recommendedName>
    <alternativeName>
        <fullName evidence="9">PSI-F</fullName>
    </alternativeName>
</protein>
<keyword evidence="7" id="KW-0560">Oxidoreductase</keyword>
<keyword evidence="5" id="KW-0816">Tricarboxylic acid cycle</keyword>
<comment type="function">
    <text evidence="9">Participates in efficiency of electron transfer from plastocyanin to P700 (or cytochrome c553 in algae and cyanobacteria). This plastocyanin-docking protein contributes to the specific association of plastocyanin to PSI.</text>
</comment>
<comment type="similarity">
    <text evidence="1 9">Belongs to the PsaF family.</text>
</comment>
<dbReference type="EMBL" id="CAUYUJ010003169">
    <property type="protein sequence ID" value="CAK0804142.1"/>
    <property type="molecule type" value="Genomic_DNA"/>
</dbReference>
<name>A0ABN9QH21_9DINO</name>
<reference evidence="14" key="1">
    <citation type="submission" date="2023-10" db="EMBL/GenBank/DDBJ databases">
        <authorList>
            <person name="Chen Y."/>
            <person name="Shah S."/>
            <person name="Dougan E. K."/>
            <person name="Thang M."/>
            <person name="Chan C."/>
        </authorList>
    </citation>
    <scope>NUCLEOTIDE SEQUENCE [LARGE SCALE GENOMIC DNA]</scope>
</reference>